<reference evidence="2 3" key="1">
    <citation type="submission" date="2024-07" db="EMBL/GenBank/DDBJ databases">
        <title>Draft Genome Sequence of Ferrimicrobium acidiphilum Strain YE2023, Isolated from a Pulp of Bioleach Reactor.</title>
        <authorList>
            <person name="Elkina Y.A."/>
            <person name="Bulaeva A.G."/>
            <person name="Beletsky A.V."/>
            <person name="Mardanov A.V."/>
        </authorList>
    </citation>
    <scope>NUCLEOTIDE SEQUENCE [LARGE SCALE GENOMIC DNA]</scope>
    <source>
        <strain evidence="2 3">YE2023</strain>
    </source>
</reference>
<dbReference type="CDD" id="cd05828">
    <property type="entry name" value="Sortase_D_1"/>
    <property type="match status" value="1"/>
</dbReference>
<keyword evidence="1" id="KW-0378">Hydrolase</keyword>
<dbReference type="Proteomes" id="UP001560267">
    <property type="component" value="Unassembled WGS sequence"/>
</dbReference>
<evidence type="ECO:0000313" key="2">
    <source>
        <dbReference type="EMBL" id="MEX6430787.1"/>
    </source>
</evidence>
<accession>A0ABV3Y5D8</accession>
<dbReference type="SUPFAM" id="SSF63817">
    <property type="entry name" value="Sortase"/>
    <property type="match status" value="1"/>
</dbReference>
<dbReference type="EMBL" id="JBFSHR010000084">
    <property type="protein sequence ID" value="MEX6430787.1"/>
    <property type="molecule type" value="Genomic_DNA"/>
</dbReference>
<organism evidence="2 3">
    <name type="scientific">Ferrimicrobium acidiphilum</name>
    <dbReference type="NCBI Taxonomy" id="121039"/>
    <lineage>
        <taxon>Bacteria</taxon>
        <taxon>Bacillati</taxon>
        <taxon>Actinomycetota</taxon>
        <taxon>Acidimicrobiia</taxon>
        <taxon>Acidimicrobiales</taxon>
        <taxon>Acidimicrobiaceae</taxon>
        <taxon>Ferrimicrobium</taxon>
    </lineage>
</organism>
<dbReference type="InterPro" id="IPR023365">
    <property type="entry name" value="Sortase_dom-sf"/>
</dbReference>
<evidence type="ECO:0000256" key="1">
    <source>
        <dbReference type="ARBA" id="ARBA00022801"/>
    </source>
</evidence>
<comment type="caution">
    <text evidence="2">The sequence shown here is derived from an EMBL/GenBank/DDBJ whole genome shotgun (WGS) entry which is preliminary data.</text>
</comment>
<protein>
    <submittedName>
        <fullName evidence="2">Class D sortase</fullName>
    </submittedName>
</protein>
<name>A0ABV3Y5D8_9ACTN</name>
<sequence>MKSRILRSVGALLFFGAILGVAYPLWWQHRQAVDGAQEIRRLSGAVASRCARASSFGPGVLRIPAVAVVAPVLEGTSGAVLAVSVGHDLSSPWPGEHGISILEAHDVGYFASNQLLRSGDVVTYTRACETYVYRVVGHYVLHPGQTITSPGPSGLVLDSCWPTNALWFTPDRLIVTAVLTNVRKIDFFGAVKRAVPLAAQLPRSIPTPPNLFDQGWLAGTLTFTGSPALAWKDGPAPLLWESRGLQAFSALRIAEQTHALWTSVLAPGISIPSIIGEHYSSGTPVNVVEYVKGTKMQSVTVATKIQGVPISVTSTPGAKTLRVIAIHT</sequence>
<keyword evidence="3" id="KW-1185">Reference proteome</keyword>
<dbReference type="RefSeq" id="WP_276947472.1">
    <property type="nucleotide sequence ID" value="NZ_DAHZQU010000207.1"/>
</dbReference>
<dbReference type="Pfam" id="PF04203">
    <property type="entry name" value="Sortase"/>
    <property type="match status" value="1"/>
</dbReference>
<proteinExistence type="predicted"/>
<dbReference type="InterPro" id="IPR005754">
    <property type="entry name" value="Sortase"/>
</dbReference>
<dbReference type="InterPro" id="IPR041999">
    <property type="entry name" value="Sortase_D_1"/>
</dbReference>
<gene>
    <name evidence="2" type="ORF">AB6A68_13220</name>
</gene>
<evidence type="ECO:0000313" key="3">
    <source>
        <dbReference type="Proteomes" id="UP001560267"/>
    </source>
</evidence>
<dbReference type="Gene3D" id="2.40.260.10">
    <property type="entry name" value="Sortase"/>
    <property type="match status" value="1"/>
</dbReference>